<gene>
    <name evidence="2" type="ORF">AYI68_g4550</name>
</gene>
<feature type="region of interest" description="Disordered" evidence="1">
    <location>
        <begin position="877"/>
        <end position="906"/>
    </location>
</feature>
<proteinExistence type="predicted"/>
<evidence type="ECO:0000313" key="2">
    <source>
        <dbReference type="EMBL" id="OLY81347.1"/>
    </source>
</evidence>
<dbReference type="STRING" id="133383.A0A1R0GWS4"/>
<protein>
    <submittedName>
        <fullName evidence="2">Uncharacterized protein</fullName>
    </submittedName>
</protein>
<name>A0A1R0GWS4_9FUNG</name>
<evidence type="ECO:0000313" key="3">
    <source>
        <dbReference type="Proteomes" id="UP000187455"/>
    </source>
</evidence>
<feature type="compositionally biased region" description="Polar residues" evidence="1">
    <location>
        <begin position="1002"/>
        <end position="1012"/>
    </location>
</feature>
<feature type="compositionally biased region" description="Basic and acidic residues" evidence="1">
    <location>
        <begin position="945"/>
        <end position="963"/>
    </location>
</feature>
<feature type="compositionally biased region" description="Low complexity" evidence="1">
    <location>
        <begin position="10"/>
        <end position="21"/>
    </location>
</feature>
<feature type="region of interest" description="Disordered" evidence="1">
    <location>
        <begin position="929"/>
        <end position="1084"/>
    </location>
</feature>
<dbReference type="AlphaFoldDB" id="A0A1R0GWS4"/>
<feature type="region of interest" description="Disordered" evidence="1">
    <location>
        <begin position="1102"/>
        <end position="1153"/>
    </location>
</feature>
<feature type="compositionally biased region" description="Basic and acidic residues" evidence="1">
    <location>
        <begin position="971"/>
        <end position="983"/>
    </location>
</feature>
<sequence length="1153" mass="131902">MSKFIKVENSYDSSSSTPSTHVDSDINLSVGDLKKDIDDLKVKIEEEILMSYSPTIFPDSYDNLSNVKVGSNYNEYKADIPLKNCNKDLQSDLNSAFIKDFKDVKPKLDDYSDLNFQNSDILISSNNSVDIPIAIDNQAVVPKIKKNSNKTGLMTRKSGLKHNQALPPRNSQRISTASEVPLGKFSDSHSIPIFSSLKSKIEKINNAPKEKDGPLLNRPLDIKKTSNKLSESFKSSYQLSGEHNFDTLIKDELNFHVHPSQETDLTSVDDFLNLEKKCVFEWKAHNKDTLNPFSKRNSYIIRFLFGNLQDQIKITIFSYLDFLEELPTLLGIYKQQRLLKESSSQTTEIDTTLNSCWKWIKVKCALLFLTESELNELFNVMLGYENNSQLTAKDKLSFSKVTGSKGKLVLNLAREMLASLHLSNSSIYYSIFIVFLQSQHIDEAENMISSFINMDFNISRKRFYLIREWANSTANGQSKAFKFSLFYTISKNKIQKDEHKNLLCQAVLYYLQYKPSEIPALDLYDWLKASILSASFADLPIIFKLIKHYVLMGFKPFPEDYIKNILQNNIFILENENSEFLLSPHYTLGVTLNISNAGVGSELKIFDRNLIYSDEITDSVPAKLIMIQLENGCKSSHGVSKPALIDVSPEYISMLMTQYRHAMEPGESLSEKILTEGFMDSTNTIQENSLMNAKIEDYFSKIGSHLTIDPDFILGMINDYSKFPLTTLFKYSGNFIKTVLPIILDLILESSSILPEYSFKPREFHFRSNLYTIPDLKGVSCLNVSNPISSLIPKLVLGFSKIWNKLFEINYSSTILSTIKSWIQNKRLRNSEFSVQQIWSEPAVFFDCNFAIFLYPELTGIFLRILSSVEIPKGRSQTTTHSEYIPPALPKASNVEFQSRNPNPQKKAKYQFNKESKKYENPHDHQYIKTQNSIPGHQKPSFDGFKNKSKTDQRASKRTHSTDNYKNTNTHYDDKSIELHKSNFGDIRNNSQSQQHERQKNQPKLPNNTDYNLSPDKLAPSSDSHTTKKRGFSDYGKGGDNFSQGKKKYSENNVYYQKGNQNKKNPNLSNSGYAQQTSHSNQAHYNRDSNLLESQNTLNNFNFEPETRFNGQSNDNGSRSKNRKIQNDIVGGKFNDQKFGYKYRGKNNKRSNK</sequence>
<feature type="region of interest" description="Disordered" evidence="1">
    <location>
        <begin position="1"/>
        <end position="22"/>
    </location>
</feature>
<organism evidence="2 3">
    <name type="scientific">Smittium mucronatum</name>
    <dbReference type="NCBI Taxonomy" id="133383"/>
    <lineage>
        <taxon>Eukaryota</taxon>
        <taxon>Fungi</taxon>
        <taxon>Fungi incertae sedis</taxon>
        <taxon>Zoopagomycota</taxon>
        <taxon>Kickxellomycotina</taxon>
        <taxon>Harpellomycetes</taxon>
        <taxon>Harpellales</taxon>
        <taxon>Legeriomycetaceae</taxon>
        <taxon>Smittium</taxon>
    </lineage>
</organism>
<feature type="compositionally biased region" description="Polar residues" evidence="1">
    <location>
        <begin position="895"/>
        <end position="904"/>
    </location>
</feature>
<keyword evidence="3" id="KW-1185">Reference proteome</keyword>
<dbReference type="EMBL" id="LSSL01002550">
    <property type="protein sequence ID" value="OLY81347.1"/>
    <property type="molecule type" value="Genomic_DNA"/>
</dbReference>
<feature type="compositionally biased region" description="Basic residues" evidence="1">
    <location>
        <begin position="1141"/>
        <end position="1153"/>
    </location>
</feature>
<accession>A0A1R0GWS4</accession>
<comment type="caution">
    <text evidence="2">The sequence shown here is derived from an EMBL/GenBank/DDBJ whole genome shotgun (WGS) entry which is preliminary data.</text>
</comment>
<dbReference type="Proteomes" id="UP000187455">
    <property type="component" value="Unassembled WGS sequence"/>
</dbReference>
<evidence type="ECO:0000256" key="1">
    <source>
        <dbReference type="SAM" id="MobiDB-lite"/>
    </source>
</evidence>
<feature type="compositionally biased region" description="Polar residues" evidence="1">
    <location>
        <begin position="1109"/>
        <end position="1119"/>
    </location>
</feature>
<dbReference type="OrthoDB" id="5599951at2759"/>
<reference evidence="2 3" key="1">
    <citation type="journal article" date="2016" name="Mol. Biol. Evol.">
        <title>Genome-Wide Survey of Gut Fungi (Harpellales) Reveals the First Horizontally Transferred Ubiquitin Gene from a Mosquito Host.</title>
        <authorList>
            <person name="Wang Y."/>
            <person name="White M.M."/>
            <person name="Kvist S."/>
            <person name="Moncalvo J.M."/>
        </authorList>
    </citation>
    <scope>NUCLEOTIDE SEQUENCE [LARGE SCALE GENOMIC DNA]</scope>
    <source>
        <strain evidence="2 3">ALG-7-W6</strain>
    </source>
</reference>
<feature type="compositionally biased region" description="Polar residues" evidence="1">
    <location>
        <begin position="1051"/>
        <end position="1084"/>
    </location>
</feature>